<feature type="domain" description="HAMP" evidence="11">
    <location>
        <begin position="294"/>
        <end position="345"/>
    </location>
</feature>
<evidence type="ECO:0000259" key="10">
    <source>
        <dbReference type="PROSITE" id="PS50109"/>
    </source>
</evidence>
<evidence type="ECO:0000256" key="3">
    <source>
        <dbReference type="ARBA" id="ARBA00012438"/>
    </source>
</evidence>
<dbReference type="Proteomes" id="UP000622638">
    <property type="component" value="Unassembled WGS sequence"/>
</dbReference>
<dbReference type="FunFam" id="3.30.565.10:FF:000006">
    <property type="entry name" value="Sensor histidine kinase WalK"/>
    <property type="match status" value="1"/>
</dbReference>
<keyword evidence="5" id="KW-0808">Transferase</keyword>
<dbReference type="CDD" id="cd18774">
    <property type="entry name" value="PDC2_HK_sensor"/>
    <property type="match status" value="1"/>
</dbReference>
<keyword evidence="9" id="KW-0812">Transmembrane</keyword>
<dbReference type="InterPro" id="IPR003594">
    <property type="entry name" value="HATPase_dom"/>
</dbReference>
<dbReference type="EMBL" id="BMKG01000008">
    <property type="protein sequence ID" value="GGB99420.1"/>
    <property type="molecule type" value="Genomic_DNA"/>
</dbReference>
<dbReference type="SMART" id="SM00387">
    <property type="entry name" value="HATPase_c"/>
    <property type="match status" value="1"/>
</dbReference>
<reference evidence="15" key="2">
    <citation type="journal article" date="2019" name="Int. J. Syst. Evol. Microbiol.">
        <title>The Global Catalogue of Microorganisms (GCM) 10K type strain sequencing project: providing services to taxonomists for standard genome sequencing and annotation.</title>
        <authorList>
            <consortium name="The Broad Institute Genomics Platform"/>
            <consortium name="The Broad Institute Genome Sequencing Center for Infectious Disease"/>
            <person name="Wu L."/>
            <person name="Ma J."/>
        </authorList>
    </citation>
    <scope>NUCLEOTIDE SEQUENCE [LARGE SCALE GENOMIC DNA]</scope>
    <source>
        <strain evidence="15">CGMCC 1.15931</strain>
    </source>
</reference>
<dbReference type="AlphaFoldDB" id="A0A6I3T2S0"/>
<dbReference type="InterPro" id="IPR036890">
    <property type="entry name" value="HATPase_C_sf"/>
</dbReference>
<reference evidence="13 14" key="3">
    <citation type="submission" date="2019-11" db="EMBL/GenBank/DDBJ databases">
        <title>Type strains purchased from KCTC, JCM and DSMZ.</title>
        <authorList>
            <person name="Lu H."/>
        </authorList>
    </citation>
    <scope>NUCLEOTIDE SEQUENCE [LARGE SCALE GENOMIC DNA]</scope>
    <source>
        <strain evidence="13 14">KCTC 52429</strain>
    </source>
</reference>
<comment type="catalytic activity">
    <reaction evidence="1">
        <text>ATP + protein L-histidine = ADP + protein N-phospho-L-histidine.</text>
        <dbReference type="EC" id="2.7.13.3"/>
    </reaction>
</comment>
<comment type="subcellular location">
    <subcellularLocation>
        <location evidence="2">Cell inner membrane</location>
        <topology evidence="2">Multi-pass membrane protein</topology>
    </subcellularLocation>
</comment>
<dbReference type="CDD" id="cd00082">
    <property type="entry name" value="HisKA"/>
    <property type="match status" value="1"/>
</dbReference>
<keyword evidence="7" id="KW-0902">Two-component regulatory system</keyword>
<evidence type="ECO:0000256" key="4">
    <source>
        <dbReference type="ARBA" id="ARBA00022553"/>
    </source>
</evidence>
<reference evidence="12" key="1">
    <citation type="journal article" date="2014" name="Int. J. Syst. Evol. Microbiol.">
        <title>Complete genome of a new Firmicutes species belonging to the dominant human colonic microbiota ('Ruminococcus bicirculans') reveals two chromosomes and a selective capacity to utilize plant glucans.</title>
        <authorList>
            <consortium name="NISC Comparative Sequencing Program"/>
            <person name="Wegmann U."/>
            <person name="Louis P."/>
            <person name="Goesmann A."/>
            <person name="Henrissat B."/>
            <person name="Duncan S.H."/>
            <person name="Flint H.J."/>
        </authorList>
    </citation>
    <scope>NUCLEOTIDE SEQUENCE</scope>
    <source>
        <strain evidence="12">CGMCC 1.15931</strain>
    </source>
</reference>
<dbReference type="Pfam" id="PF00512">
    <property type="entry name" value="HisKA"/>
    <property type="match status" value="1"/>
</dbReference>
<reference evidence="12" key="4">
    <citation type="submission" date="2024-05" db="EMBL/GenBank/DDBJ databases">
        <authorList>
            <person name="Sun Q."/>
            <person name="Zhou Y."/>
        </authorList>
    </citation>
    <scope>NUCLEOTIDE SEQUENCE</scope>
    <source>
        <strain evidence="12">CGMCC 1.15931</strain>
    </source>
</reference>
<dbReference type="Gene3D" id="1.10.287.130">
    <property type="match status" value="1"/>
</dbReference>
<dbReference type="Gene3D" id="3.30.565.10">
    <property type="entry name" value="Histidine kinase-like ATPase, C-terminal domain"/>
    <property type="match status" value="1"/>
</dbReference>
<dbReference type="InterPro" id="IPR036097">
    <property type="entry name" value="HisK_dim/P_sf"/>
</dbReference>
<feature type="transmembrane region" description="Helical" evidence="9">
    <location>
        <begin position="271"/>
        <end position="292"/>
    </location>
</feature>
<evidence type="ECO:0000313" key="14">
    <source>
        <dbReference type="Proteomes" id="UP000430634"/>
    </source>
</evidence>
<feature type="domain" description="Histidine kinase" evidence="10">
    <location>
        <begin position="381"/>
        <end position="598"/>
    </location>
</feature>
<gene>
    <name evidence="12" type="ORF">GCM10011572_21690</name>
    <name evidence="13" type="ORF">GM672_24045</name>
</gene>
<feature type="transmembrane region" description="Helical" evidence="9">
    <location>
        <begin position="7"/>
        <end position="30"/>
    </location>
</feature>
<accession>A0A6I3T2S0</accession>
<protein>
    <recommendedName>
        <fullName evidence="3">histidine kinase</fullName>
        <ecNumber evidence="3">2.7.13.3</ecNumber>
    </recommendedName>
</protein>
<evidence type="ECO:0000256" key="8">
    <source>
        <dbReference type="SAM" id="Coils"/>
    </source>
</evidence>
<evidence type="ECO:0000259" key="11">
    <source>
        <dbReference type="PROSITE" id="PS50885"/>
    </source>
</evidence>
<evidence type="ECO:0000256" key="9">
    <source>
        <dbReference type="SAM" id="Phobius"/>
    </source>
</evidence>
<keyword evidence="4" id="KW-0597">Phosphoprotein</keyword>
<name>A0A6I3T2S0_9BURK</name>
<keyword evidence="8" id="KW-0175">Coiled coil</keyword>
<dbReference type="InterPro" id="IPR004358">
    <property type="entry name" value="Sig_transdc_His_kin-like_C"/>
</dbReference>
<comment type="caution">
    <text evidence="13">The sequence shown here is derived from an EMBL/GenBank/DDBJ whole genome shotgun (WGS) entry which is preliminary data.</text>
</comment>
<dbReference type="SUPFAM" id="SSF55874">
    <property type="entry name" value="ATPase domain of HSP90 chaperone/DNA topoisomerase II/histidine kinase"/>
    <property type="match status" value="1"/>
</dbReference>
<dbReference type="Proteomes" id="UP000430634">
    <property type="component" value="Unassembled WGS sequence"/>
</dbReference>
<dbReference type="InterPro" id="IPR050736">
    <property type="entry name" value="Sensor_HK_Regulatory"/>
</dbReference>
<dbReference type="EC" id="2.7.13.3" evidence="3"/>
<evidence type="ECO:0000256" key="5">
    <source>
        <dbReference type="ARBA" id="ARBA00022679"/>
    </source>
</evidence>
<keyword evidence="9" id="KW-1133">Transmembrane helix</keyword>
<dbReference type="RefSeq" id="WP_155473058.1">
    <property type="nucleotide sequence ID" value="NZ_BMKG01000008.1"/>
</dbReference>
<dbReference type="InterPro" id="IPR003660">
    <property type="entry name" value="HAMP_dom"/>
</dbReference>
<dbReference type="EMBL" id="WNKZ01000104">
    <property type="protein sequence ID" value="MTV55801.1"/>
    <property type="molecule type" value="Genomic_DNA"/>
</dbReference>
<keyword evidence="15" id="KW-1185">Reference proteome</keyword>
<evidence type="ECO:0000256" key="7">
    <source>
        <dbReference type="ARBA" id="ARBA00023012"/>
    </source>
</evidence>
<evidence type="ECO:0000256" key="1">
    <source>
        <dbReference type="ARBA" id="ARBA00000085"/>
    </source>
</evidence>
<dbReference type="PRINTS" id="PR00344">
    <property type="entry name" value="BCTRLSENSOR"/>
</dbReference>
<dbReference type="SMART" id="SM00388">
    <property type="entry name" value="HisKA"/>
    <property type="match status" value="1"/>
</dbReference>
<dbReference type="PANTHER" id="PTHR43711">
    <property type="entry name" value="TWO-COMPONENT HISTIDINE KINASE"/>
    <property type="match status" value="1"/>
</dbReference>
<evidence type="ECO:0000256" key="2">
    <source>
        <dbReference type="ARBA" id="ARBA00004429"/>
    </source>
</evidence>
<dbReference type="PROSITE" id="PS50109">
    <property type="entry name" value="HIS_KIN"/>
    <property type="match status" value="1"/>
</dbReference>
<keyword evidence="6" id="KW-0418">Kinase</keyword>
<evidence type="ECO:0000313" key="13">
    <source>
        <dbReference type="EMBL" id="MTV55801.1"/>
    </source>
</evidence>
<evidence type="ECO:0000313" key="15">
    <source>
        <dbReference type="Proteomes" id="UP000622638"/>
    </source>
</evidence>
<keyword evidence="9" id="KW-0472">Membrane</keyword>
<dbReference type="SUPFAM" id="SSF47384">
    <property type="entry name" value="Homodimeric domain of signal transducing histidine kinase"/>
    <property type="match status" value="1"/>
</dbReference>
<proteinExistence type="predicted"/>
<dbReference type="InterPro" id="IPR003661">
    <property type="entry name" value="HisK_dim/P_dom"/>
</dbReference>
<evidence type="ECO:0000313" key="12">
    <source>
        <dbReference type="EMBL" id="GGB99420.1"/>
    </source>
</evidence>
<dbReference type="PROSITE" id="PS50885">
    <property type="entry name" value="HAMP"/>
    <property type="match status" value="1"/>
</dbReference>
<dbReference type="InterPro" id="IPR005467">
    <property type="entry name" value="His_kinase_dom"/>
</dbReference>
<feature type="coiled-coil region" evidence="8">
    <location>
        <begin position="323"/>
        <end position="369"/>
    </location>
</feature>
<sequence>MKLRTCYLLLAFSIVTPVALFSGLSFGMLLSAQRETATRGIEEVARTTSVVIDADIDRARAVLRVLGNSHALASDDLRSFHEQALVADAGQGAWVVLYDGDGHQLVNTRLPYGTVGGPRPDLRAMQETVRKGHDTVSGIRWVPSLNNTVVLVDHPFTLPDGQVRVLAQAFAPSYLARAIAGRAIPASWRVSVIDQHGKIIARSHRNGEFSGRDANPAVQAAGRTGNSGAFRHVTADGFEAYDYFVRSPVSGWTVVASAPVAEVEAAVWQGVWVTLAGLLLAIAFALALAIVSGRALVRFVGRASVTAHALGEGRAAPLLPSGIDEMEELNVALRDAGARLETEMRSRAVAEQERNVALVQERAARAHAEQQNAAKDEFLAMLGHELRNPLSAIHSAITVLDSAQPASGAGADRARDVLRRQSTHLRVLVDDLLEVNRALMGKLLLQSVPLDLAAIAAASVETLQAAGRAGNCHLVASLAPAPVLGDATRLAQVVDNVLDNAIKYSPDGGTVRIAVGVRDGAVQLVVADEGEGIAPELLPQVFTVFVQGKQSLQRERGGLGIGLTLVRRLVELQGGTIAVASPGEGLGTTVTIRLPLAMEKPGTVPGSQAIVL</sequence>
<evidence type="ECO:0000256" key="6">
    <source>
        <dbReference type="ARBA" id="ARBA00022777"/>
    </source>
</evidence>
<dbReference type="OrthoDB" id="8552871at2"/>
<dbReference type="GO" id="GO:0005886">
    <property type="term" value="C:plasma membrane"/>
    <property type="evidence" value="ECO:0007669"/>
    <property type="project" value="UniProtKB-SubCell"/>
</dbReference>
<dbReference type="GO" id="GO:0000155">
    <property type="term" value="F:phosphorelay sensor kinase activity"/>
    <property type="evidence" value="ECO:0007669"/>
    <property type="project" value="InterPro"/>
</dbReference>
<organism evidence="13 14">
    <name type="scientific">Pseudoduganella buxea</name>
    <dbReference type="NCBI Taxonomy" id="1949069"/>
    <lineage>
        <taxon>Bacteria</taxon>
        <taxon>Pseudomonadati</taxon>
        <taxon>Pseudomonadota</taxon>
        <taxon>Betaproteobacteria</taxon>
        <taxon>Burkholderiales</taxon>
        <taxon>Oxalobacteraceae</taxon>
        <taxon>Telluria group</taxon>
        <taxon>Pseudoduganella</taxon>
    </lineage>
</organism>
<dbReference type="PANTHER" id="PTHR43711:SF1">
    <property type="entry name" value="HISTIDINE KINASE 1"/>
    <property type="match status" value="1"/>
</dbReference>
<dbReference type="Pfam" id="PF02518">
    <property type="entry name" value="HATPase_c"/>
    <property type="match status" value="1"/>
</dbReference>